<reference evidence="1" key="2">
    <citation type="submission" date="2023-02" db="EMBL/GenBank/DDBJ databases">
        <authorList>
            <person name="Swenson N.G."/>
            <person name="Wegrzyn J.L."/>
            <person name="Mcevoy S.L."/>
        </authorList>
    </citation>
    <scope>NUCLEOTIDE SEQUENCE</scope>
    <source>
        <strain evidence="1">91603</strain>
        <tissue evidence="1">Leaf</tissue>
    </source>
</reference>
<evidence type="ECO:0000313" key="2">
    <source>
        <dbReference type="Proteomes" id="UP001064489"/>
    </source>
</evidence>
<dbReference type="EMBL" id="JAJSOW010000100">
    <property type="protein sequence ID" value="KAI9187000.1"/>
    <property type="molecule type" value="Genomic_DNA"/>
</dbReference>
<sequence length="158" mass="17647">MNISNGVDASEKGGLSRMSFGGFFVLESEPQSKEEIDRVCDSVFESFDMDIKMGILIAESQVIVERDYACNGSRSCGSMLPGKEGFLPSHDMSFGGFFVPESEPQSKEEIDRVCDTVFERFDQNQNGNIDRDSEEHETHDKLLAWDYEEMKVCCGASA</sequence>
<dbReference type="AlphaFoldDB" id="A0AAD5J6G0"/>
<dbReference type="Proteomes" id="UP001064489">
    <property type="component" value="Chromosome 3"/>
</dbReference>
<comment type="caution">
    <text evidence="1">The sequence shown here is derived from an EMBL/GenBank/DDBJ whole genome shotgun (WGS) entry which is preliminary data.</text>
</comment>
<accession>A0AAD5J6G0</accession>
<keyword evidence="2" id="KW-1185">Reference proteome</keyword>
<evidence type="ECO:0000313" key="1">
    <source>
        <dbReference type="EMBL" id="KAI9187000.1"/>
    </source>
</evidence>
<reference evidence="1" key="1">
    <citation type="journal article" date="2022" name="Plant J.">
        <title>Strategies of tolerance reflected in two North American maple genomes.</title>
        <authorList>
            <person name="McEvoy S.L."/>
            <person name="Sezen U.U."/>
            <person name="Trouern-Trend A."/>
            <person name="McMahon S.M."/>
            <person name="Schaberg P.G."/>
            <person name="Yang J."/>
            <person name="Wegrzyn J.L."/>
            <person name="Swenson N.G."/>
        </authorList>
    </citation>
    <scope>NUCLEOTIDE SEQUENCE</scope>
    <source>
        <strain evidence="1">91603</strain>
    </source>
</reference>
<proteinExistence type="predicted"/>
<gene>
    <name evidence="1" type="ORF">LWI28_023261</name>
</gene>
<name>A0AAD5J6G0_ACENE</name>
<protein>
    <submittedName>
        <fullName evidence="1">Uncharacterized protein</fullName>
    </submittedName>
</protein>
<organism evidence="1 2">
    <name type="scientific">Acer negundo</name>
    <name type="common">Box elder</name>
    <dbReference type="NCBI Taxonomy" id="4023"/>
    <lineage>
        <taxon>Eukaryota</taxon>
        <taxon>Viridiplantae</taxon>
        <taxon>Streptophyta</taxon>
        <taxon>Embryophyta</taxon>
        <taxon>Tracheophyta</taxon>
        <taxon>Spermatophyta</taxon>
        <taxon>Magnoliopsida</taxon>
        <taxon>eudicotyledons</taxon>
        <taxon>Gunneridae</taxon>
        <taxon>Pentapetalae</taxon>
        <taxon>rosids</taxon>
        <taxon>malvids</taxon>
        <taxon>Sapindales</taxon>
        <taxon>Sapindaceae</taxon>
        <taxon>Hippocastanoideae</taxon>
        <taxon>Acereae</taxon>
        <taxon>Acer</taxon>
    </lineage>
</organism>